<comment type="similarity">
    <text evidence="1">Belongs to the ATP-dependent AMP-binding enzyme family.</text>
</comment>
<evidence type="ECO:0000313" key="8">
    <source>
        <dbReference type="Proteomes" id="UP000463857"/>
    </source>
</evidence>
<evidence type="ECO:0000313" key="7">
    <source>
        <dbReference type="EMBL" id="QHC02395.1"/>
    </source>
</evidence>
<proteinExistence type="inferred from homology"/>
<evidence type="ECO:0000256" key="1">
    <source>
        <dbReference type="ARBA" id="ARBA00006432"/>
    </source>
</evidence>
<dbReference type="GO" id="GO:0006631">
    <property type="term" value="P:fatty acid metabolic process"/>
    <property type="evidence" value="ECO:0007669"/>
    <property type="project" value="UniProtKB-KW"/>
</dbReference>
<dbReference type="PANTHER" id="PTHR43859">
    <property type="entry name" value="ACYL-ACTIVATING ENZYME"/>
    <property type="match status" value="1"/>
</dbReference>
<evidence type="ECO:0000259" key="6">
    <source>
        <dbReference type="Pfam" id="PF13193"/>
    </source>
</evidence>
<dbReference type="FunFam" id="3.30.300.30:FF:000008">
    <property type="entry name" value="2,3-dihydroxybenzoate-AMP ligase"/>
    <property type="match status" value="1"/>
</dbReference>
<sequence length="536" mass="59143">MQDYPLTLVNIFNRMERLYPDHTVVTGGPKPSKYTYGEVCERTRRLATALDTLGIAPEARVASFCWNHVQHLELYYAVPCTNRVLHTLNIRLFPEQITYIANHAEDEAIFVDRSLLPMLLPLIDTFEKVTKYVVIDDIPEGADGPEIPDDDRFYDYEELIAAAEPGELWCDDENQAAALCYTSGTTGNPKGVLYSHRSMWLHGSAGTSTAGIAVKPTDTVMPVVPMFHANAWGFIHSAPMVGANLVLPASDMTPQGLAQLIVDQSVTLAGGVPTIWQGIAALFGEYDFSKLDRILCGGSAVPAGLITRWLTQDVLVWQAWGMTETNPVASGANIDPRDLGKSEEELLPLRARAGTSFPGIEFRIVEPDTTNELPWDDETTGDLQVRGPWVAQDYYKPDAGVVLNTEDGWMSTGDVAAIDPYGSIRIADRTKDLVKSGGEWISSVDIENILMSHPDIREAAVVAIPHPKWDERPLACVVLEPGKSMTKDEVLGYLDGKIAKWWMPDGVEFIDEVPKTSVGKMSKKDLRDRFADYSAT</sequence>
<dbReference type="GO" id="GO:0016874">
    <property type="term" value="F:ligase activity"/>
    <property type="evidence" value="ECO:0007669"/>
    <property type="project" value="UniProtKB-KW"/>
</dbReference>
<feature type="domain" description="AMP-binding enzyme C-terminal" evidence="6">
    <location>
        <begin position="446"/>
        <end position="520"/>
    </location>
</feature>
<dbReference type="NCBIfam" id="NF004837">
    <property type="entry name" value="PRK06187.1"/>
    <property type="match status" value="1"/>
</dbReference>
<gene>
    <name evidence="7" type="ORF">EK0264_10860</name>
</gene>
<dbReference type="EMBL" id="CP047156">
    <property type="protein sequence ID" value="QHC02395.1"/>
    <property type="molecule type" value="Genomic_DNA"/>
</dbReference>
<feature type="domain" description="AMP-dependent synthetase/ligase" evidence="5">
    <location>
        <begin position="18"/>
        <end position="395"/>
    </location>
</feature>
<evidence type="ECO:0000259" key="5">
    <source>
        <dbReference type="Pfam" id="PF00501"/>
    </source>
</evidence>
<dbReference type="AlphaFoldDB" id="A0A7L4YT38"/>
<accession>A0A7L4YT38</accession>
<dbReference type="FunCoup" id="A0A7L4YT38">
    <property type="interactions" value="8"/>
</dbReference>
<dbReference type="Proteomes" id="UP000463857">
    <property type="component" value="Chromosome"/>
</dbReference>
<protein>
    <submittedName>
        <fullName evidence="7">Long-chain-fatty-acid--CoA ligase</fullName>
    </submittedName>
</protein>
<dbReference type="InterPro" id="IPR020845">
    <property type="entry name" value="AMP-binding_CS"/>
</dbReference>
<dbReference type="InterPro" id="IPR045851">
    <property type="entry name" value="AMP-bd_C_sf"/>
</dbReference>
<evidence type="ECO:0000256" key="4">
    <source>
        <dbReference type="ARBA" id="ARBA00023098"/>
    </source>
</evidence>
<dbReference type="OrthoDB" id="9803968at2"/>
<evidence type="ECO:0000256" key="2">
    <source>
        <dbReference type="ARBA" id="ARBA00022598"/>
    </source>
</evidence>
<dbReference type="PROSITE" id="PS00455">
    <property type="entry name" value="AMP_BINDING"/>
    <property type="match status" value="1"/>
</dbReference>
<dbReference type="InterPro" id="IPR042099">
    <property type="entry name" value="ANL_N_sf"/>
</dbReference>
<dbReference type="PANTHER" id="PTHR43859:SF4">
    <property type="entry name" value="BUTANOATE--COA LIGASE AAE1-RELATED"/>
    <property type="match status" value="1"/>
</dbReference>
<organism evidence="7 8">
    <name type="scientific">Epidermidibacterium keratini</name>
    <dbReference type="NCBI Taxonomy" id="1891644"/>
    <lineage>
        <taxon>Bacteria</taxon>
        <taxon>Bacillati</taxon>
        <taxon>Actinomycetota</taxon>
        <taxon>Actinomycetes</taxon>
        <taxon>Sporichthyales</taxon>
        <taxon>Sporichthyaceae</taxon>
        <taxon>Epidermidibacterium</taxon>
    </lineage>
</organism>
<keyword evidence="2 7" id="KW-0436">Ligase</keyword>
<dbReference type="Pfam" id="PF00501">
    <property type="entry name" value="AMP-binding"/>
    <property type="match status" value="1"/>
</dbReference>
<dbReference type="InterPro" id="IPR025110">
    <property type="entry name" value="AMP-bd_C"/>
</dbReference>
<dbReference type="KEGG" id="eke:EK0264_10860"/>
<dbReference type="InterPro" id="IPR000873">
    <property type="entry name" value="AMP-dep_synth/lig_dom"/>
</dbReference>
<dbReference type="Gene3D" id="3.40.50.12780">
    <property type="entry name" value="N-terminal domain of ligase-like"/>
    <property type="match status" value="1"/>
</dbReference>
<reference evidence="7 8" key="1">
    <citation type="journal article" date="2018" name="Int. J. Syst. Evol. Microbiol.">
        <title>Epidermidibacterium keratini gen. nov., sp. nov., a member of the family Sporichthyaceae, isolated from keratin epidermis.</title>
        <authorList>
            <person name="Lee D.G."/>
            <person name="Trujillo M.E."/>
            <person name="Kang S."/>
            <person name="Nam J.J."/>
            <person name="Kim Y.J."/>
        </authorList>
    </citation>
    <scope>NUCLEOTIDE SEQUENCE [LARGE SCALE GENOMIC DNA]</scope>
    <source>
        <strain evidence="7 8">EPI-7</strain>
    </source>
</reference>
<keyword evidence="8" id="KW-1185">Reference proteome</keyword>
<evidence type="ECO:0000256" key="3">
    <source>
        <dbReference type="ARBA" id="ARBA00022832"/>
    </source>
</evidence>
<dbReference type="CDD" id="cd12119">
    <property type="entry name" value="ttLC_FACS_AlkK_like"/>
    <property type="match status" value="1"/>
</dbReference>
<name>A0A7L4YT38_9ACTN</name>
<dbReference type="InParanoid" id="A0A7L4YT38"/>
<dbReference type="Gene3D" id="3.30.300.30">
    <property type="match status" value="1"/>
</dbReference>
<keyword evidence="3" id="KW-0276">Fatty acid metabolism</keyword>
<dbReference type="SUPFAM" id="SSF56801">
    <property type="entry name" value="Acetyl-CoA synthetase-like"/>
    <property type="match status" value="1"/>
</dbReference>
<dbReference type="Pfam" id="PF13193">
    <property type="entry name" value="AMP-binding_C"/>
    <property type="match status" value="1"/>
</dbReference>
<keyword evidence="4" id="KW-0443">Lipid metabolism</keyword>